<dbReference type="EMBL" id="MN739586">
    <property type="protein sequence ID" value="QHT14521.1"/>
    <property type="molecule type" value="Genomic_DNA"/>
</dbReference>
<organism evidence="3">
    <name type="scientific">viral metagenome</name>
    <dbReference type="NCBI Taxonomy" id="1070528"/>
    <lineage>
        <taxon>unclassified sequences</taxon>
        <taxon>metagenomes</taxon>
        <taxon>organismal metagenomes</taxon>
    </lineage>
</organism>
<dbReference type="SUPFAM" id="SSF50199">
    <property type="entry name" value="Staphylococcal nuclease"/>
    <property type="match status" value="1"/>
</dbReference>
<evidence type="ECO:0000256" key="1">
    <source>
        <dbReference type="SAM" id="MobiDB-lite"/>
    </source>
</evidence>
<dbReference type="SMART" id="SM00318">
    <property type="entry name" value="SNc"/>
    <property type="match status" value="1"/>
</dbReference>
<evidence type="ECO:0000259" key="2">
    <source>
        <dbReference type="PROSITE" id="PS50830"/>
    </source>
</evidence>
<protein>
    <recommendedName>
        <fullName evidence="2">TNase-like domain-containing protein</fullName>
    </recommendedName>
</protein>
<feature type="compositionally biased region" description="Polar residues" evidence="1">
    <location>
        <begin position="170"/>
        <end position="187"/>
    </location>
</feature>
<evidence type="ECO:0000313" key="3">
    <source>
        <dbReference type="EMBL" id="QHT14521.1"/>
    </source>
</evidence>
<feature type="region of interest" description="Disordered" evidence="1">
    <location>
        <begin position="163"/>
        <end position="203"/>
    </location>
</feature>
<dbReference type="AlphaFoldDB" id="A0A6C0DDP4"/>
<dbReference type="InterPro" id="IPR035437">
    <property type="entry name" value="SNase_OB-fold_sf"/>
</dbReference>
<dbReference type="InterPro" id="IPR016071">
    <property type="entry name" value="Staphylococal_nuclease_OB-fold"/>
</dbReference>
<feature type="domain" description="TNase-like" evidence="2">
    <location>
        <begin position="40"/>
        <end position="203"/>
    </location>
</feature>
<dbReference type="PROSITE" id="PS50830">
    <property type="entry name" value="TNASE_3"/>
    <property type="match status" value="1"/>
</dbReference>
<accession>A0A6C0DDP4</accession>
<dbReference type="Gene3D" id="2.40.50.90">
    <property type="match status" value="1"/>
</dbReference>
<proteinExistence type="predicted"/>
<name>A0A6C0DDP4_9ZZZZ</name>
<dbReference type="Pfam" id="PF00565">
    <property type="entry name" value="SNase"/>
    <property type="match status" value="1"/>
</dbReference>
<reference evidence="3" key="1">
    <citation type="journal article" date="2020" name="Nature">
        <title>Giant virus diversity and host interactions through global metagenomics.</title>
        <authorList>
            <person name="Schulz F."/>
            <person name="Roux S."/>
            <person name="Paez-Espino D."/>
            <person name="Jungbluth S."/>
            <person name="Walsh D.A."/>
            <person name="Denef V.J."/>
            <person name="McMahon K.D."/>
            <person name="Konstantinidis K.T."/>
            <person name="Eloe-Fadrosh E.A."/>
            <person name="Kyrpides N.C."/>
            <person name="Woyke T."/>
        </authorList>
    </citation>
    <scope>NUCLEOTIDE SEQUENCE</scope>
    <source>
        <strain evidence="3">GVMAG-M-3300023174-141</strain>
    </source>
</reference>
<sequence length="203" mass="23244">MGNCICAENSYVEEPIPQWTADVYRLCTDTNTPYVSYENIKQLVKILRVVDGDTVDAAMYHQETKKIFKYRIRLYGIDTPESKPLKSNPDRDQEMAAAKMSKQAMIDKMQENNNLVVVKLYKPDKYGRLLGTFYGKNEENINDWMVRQGHAIAYFGKTKKSFSEARPQGRAQSIDSQGLSPDQQGQGESYDDIYQVENNVEST</sequence>